<dbReference type="Pfam" id="PF23562">
    <property type="entry name" value="AMP-binding_C_3"/>
    <property type="match status" value="1"/>
</dbReference>
<dbReference type="SUPFAM" id="SSF56801">
    <property type="entry name" value="Acetyl-CoA synthetase-like"/>
    <property type="match status" value="1"/>
</dbReference>
<dbReference type="Proteomes" id="UP000262477">
    <property type="component" value="Unassembled WGS sequence"/>
</dbReference>
<dbReference type="EMBL" id="QUAC01000014">
    <property type="protein sequence ID" value="REK91812.1"/>
    <property type="molecule type" value="Genomic_DNA"/>
</dbReference>
<name>A0A371QAX6_STRIH</name>
<dbReference type="CDD" id="cd05907">
    <property type="entry name" value="VL_LC_FACS_like"/>
    <property type="match status" value="1"/>
</dbReference>
<dbReference type="GO" id="GO:0004467">
    <property type="term" value="F:long-chain fatty acid-CoA ligase activity"/>
    <property type="evidence" value="ECO:0007669"/>
    <property type="project" value="TreeGrafter"/>
</dbReference>
<dbReference type="PANTHER" id="PTHR43272">
    <property type="entry name" value="LONG-CHAIN-FATTY-ACID--COA LIGASE"/>
    <property type="match status" value="1"/>
</dbReference>
<feature type="domain" description="AMP-dependent synthetase/ligase" evidence="6">
    <location>
        <begin position="16"/>
        <end position="371"/>
    </location>
</feature>
<keyword evidence="3" id="KW-0276">Fatty acid metabolism</keyword>
<dbReference type="PANTHER" id="PTHR43272:SF32">
    <property type="entry name" value="AMP-DEPENDENT SYNTHETASE_LIGASE DOMAIN-CONTAINING PROTEIN"/>
    <property type="match status" value="1"/>
</dbReference>
<comment type="caution">
    <text evidence="7">The sequence shown here is derived from an EMBL/GenBank/DDBJ whole genome shotgun (WGS) entry which is preliminary data.</text>
</comment>
<keyword evidence="8" id="KW-1185">Reference proteome</keyword>
<evidence type="ECO:0000256" key="4">
    <source>
        <dbReference type="ARBA" id="ARBA00023098"/>
    </source>
</evidence>
<dbReference type="InterPro" id="IPR000873">
    <property type="entry name" value="AMP-dep_synth/lig_dom"/>
</dbReference>
<protein>
    <recommendedName>
        <fullName evidence="5">Acyl-CoA synthetase</fullName>
    </recommendedName>
</protein>
<organism evidence="7 8">
    <name type="scientific">Streptomyces inhibens</name>
    <dbReference type="NCBI Taxonomy" id="2293571"/>
    <lineage>
        <taxon>Bacteria</taxon>
        <taxon>Bacillati</taxon>
        <taxon>Actinomycetota</taxon>
        <taxon>Actinomycetes</taxon>
        <taxon>Kitasatosporales</taxon>
        <taxon>Streptomycetaceae</taxon>
        <taxon>Streptomyces</taxon>
    </lineage>
</organism>
<accession>A0A371QAX6</accession>
<dbReference type="AlphaFoldDB" id="A0A371QAX6"/>
<dbReference type="GO" id="GO:0016020">
    <property type="term" value="C:membrane"/>
    <property type="evidence" value="ECO:0007669"/>
    <property type="project" value="TreeGrafter"/>
</dbReference>
<comment type="similarity">
    <text evidence="1">Belongs to the ATP-dependent AMP-binding enzyme family.</text>
</comment>
<evidence type="ECO:0000313" key="7">
    <source>
        <dbReference type="EMBL" id="REK91812.1"/>
    </source>
</evidence>
<keyword evidence="2 7" id="KW-0436">Ligase</keyword>
<dbReference type="OrthoDB" id="9803968at2"/>
<dbReference type="RefSeq" id="WP_128502710.1">
    <property type="nucleotide sequence ID" value="NZ_QUAC01000014.1"/>
</dbReference>
<dbReference type="Gene3D" id="3.40.50.12780">
    <property type="entry name" value="N-terminal domain of ligase-like"/>
    <property type="match status" value="1"/>
</dbReference>
<dbReference type="InterPro" id="IPR042099">
    <property type="entry name" value="ANL_N_sf"/>
</dbReference>
<reference evidence="7 8" key="1">
    <citation type="submission" date="2018-08" db="EMBL/GenBank/DDBJ databases">
        <title>Streptomyces NEAU-D10 sp. nov., a novel Actinomycete isolated from soil.</title>
        <authorList>
            <person name="Jin L."/>
        </authorList>
    </citation>
    <scope>NUCLEOTIDE SEQUENCE [LARGE SCALE GENOMIC DNA]</scope>
    <source>
        <strain evidence="7 8">NEAU-D10</strain>
    </source>
</reference>
<evidence type="ECO:0000256" key="3">
    <source>
        <dbReference type="ARBA" id="ARBA00022832"/>
    </source>
</evidence>
<proteinExistence type="inferred from homology"/>
<evidence type="ECO:0000256" key="5">
    <source>
        <dbReference type="ARBA" id="ARBA00032875"/>
    </source>
</evidence>
<sequence length="541" mass="57752">MTSLNSPTVAQLPVLAAQAYGDRRALRFKRDGAWHTLSYRQLGAAVEQIAAGLHRIGVRPGDRVGLLSETRHEWTLCDLAIARTGAVCVPVYPTSSPEECAWVLGHSGARTVIAENAAKAAVAAALPGVEAVVVIEAAEPYLALEELRRGSTPQELAAVEAATAAVEPDSLATVVYTSGTTGQPKGCMITHGNWRAAFTAIGALLKGLDADEEVFVHLPLAHVMSRSVQLVALEHGAGLAYFGGDMRNVVAELSEVRPTILPSVPRLFEKAYAVARDLPPETVAQAFGGRLRLAVTGAAPIAPEIQEFFASCGIPIHDTYGMTESTALVAANLPGAVRPGTVGRPLPGAQIRIAPDGEILARGAGIFAGYLDNPKATAQTVVDGWLHTGDLGRLDADGYLTVTGRKKDIIITATGKNVTPAHLENNLRRLPWISQAVLLGDRRPYPVLLLTFDAEAVLSWAAQRGLPPDLTELARHREVRAAVQRELDAANERYAPPARARRFAILDHEFTVDAGTLTPTLKIRRQAVIDRYAGVIDELYA</sequence>
<keyword evidence="4" id="KW-0443">Lipid metabolism</keyword>
<dbReference type="Pfam" id="PF00501">
    <property type="entry name" value="AMP-binding"/>
    <property type="match status" value="1"/>
</dbReference>
<evidence type="ECO:0000256" key="2">
    <source>
        <dbReference type="ARBA" id="ARBA00022598"/>
    </source>
</evidence>
<evidence type="ECO:0000259" key="6">
    <source>
        <dbReference type="Pfam" id="PF00501"/>
    </source>
</evidence>
<evidence type="ECO:0000313" key="8">
    <source>
        <dbReference type="Proteomes" id="UP000262477"/>
    </source>
</evidence>
<evidence type="ECO:0000256" key="1">
    <source>
        <dbReference type="ARBA" id="ARBA00006432"/>
    </source>
</evidence>
<dbReference type="PROSITE" id="PS00455">
    <property type="entry name" value="AMP_BINDING"/>
    <property type="match status" value="1"/>
</dbReference>
<dbReference type="InterPro" id="IPR020845">
    <property type="entry name" value="AMP-binding_CS"/>
</dbReference>
<gene>
    <name evidence="7" type="ORF">DY245_01825</name>
</gene>